<comment type="caution">
    <text evidence="1">The sequence shown here is derived from an EMBL/GenBank/DDBJ whole genome shotgun (WGS) entry which is preliminary data.</text>
</comment>
<organism evidence="1 2">
    <name type="scientific">Phocaeicola acetigenes</name>
    <dbReference type="NCBI Taxonomy" id="3016083"/>
    <lineage>
        <taxon>Bacteria</taxon>
        <taxon>Pseudomonadati</taxon>
        <taxon>Bacteroidota</taxon>
        <taxon>Bacteroidia</taxon>
        <taxon>Bacteroidales</taxon>
        <taxon>Bacteroidaceae</taxon>
        <taxon>Phocaeicola</taxon>
    </lineage>
</organism>
<accession>A0ABT4PHB8</accession>
<evidence type="ECO:0000313" key="2">
    <source>
        <dbReference type="Proteomes" id="UP001141933"/>
    </source>
</evidence>
<protein>
    <submittedName>
        <fullName evidence="1">Uncharacterized protein</fullName>
    </submittedName>
</protein>
<dbReference type="Proteomes" id="UP001141933">
    <property type="component" value="Unassembled WGS sequence"/>
</dbReference>
<gene>
    <name evidence="1" type="ORF">O6P32_06870</name>
</gene>
<name>A0ABT4PHB8_9BACT</name>
<dbReference type="EMBL" id="JAPZVM010000004">
    <property type="protein sequence ID" value="MCZ8372432.1"/>
    <property type="molecule type" value="Genomic_DNA"/>
</dbReference>
<evidence type="ECO:0000313" key="1">
    <source>
        <dbReference type="EMBL" id="MCZ8372432.1"/>
    </source>
</evidence>
<keyword evidence="2" id="KW-1185">Reference proteome</keyword>
<proteinExistence type="predicted"/>
<reference evidence="1" key="1">
    <citation type="submission" date="2022-12" db="EMBL/GenBank/DDBJ databases">
        <title>Phocaeicola acetigenes sp. nov., isolated feces from a healthy human.</title>
        <authorList>
            <person name="Do H."/>
            <person name="Ha Y.B."/>
            <person name="Kim J.-S."/>
            <person name="Suh M.K."/>
            <person name="Kim H.S."/>
            <person name="Lee J.-S."/>
        </authorList>
    </citation>
    <scope>NUCLEOTIDE SEQUENCE</scope>
    <source>
        <strain evidence="1">KGMB11183</strain>
    </source>
</reference>
<sequence length="206" mass="24167">MQFISSTLVEFEQPDLIPVESGKLLAQMRKMQAFYYELYDSYLRGEKYIVRYMFYTLSAVKRVTRAQIRKQFAAISRKAESVLPEDMQALREEAGKKEIVLYTDGSFSQEEALRNLRQTGLSQPVQIFTETEAGTLPELKKAVFYAFRKDAFLLLAHNPELLSRPLFYQIVEEYQIPLRSLTFPWMCRRNLKLMQAMTLYQLTVDN</sequence>
<dbReference type="RefSeq" id="WP_269877633.1">
    <property type="nucleotide sequence ID" value="NZ_JAPZVM010000004.1"/>
</dbReference>